<dbReference type="PANTHER" id="PTHR24103">
    <property type="entry name" value="E3 UBIQUITIN-PROTEIN LIGASE TRIM"/>
    <property type="match status" value="1"/>
</dbReference>
<name>A0A409VP78_9AGAR</name>
<dbReference type="SUPFAM" id="SSF57850">
    <property type="entry name" value="RING/U-box"/>
    <property type="match status" value="1"/>
</dbReference>
<dbReference type="STRING" id="231916.A0A409VP78"/>
<evidence type="ECO:0000256" key="4">
    <source>
        <dbReference type="PROSITE-ProRule" id="PRU00175"/>
    </source>
</evidence>
<dbReference type="Proteomes" id="UP000284706">
    <property type="component" value="Unassembled WGS sequence"/>
</dbReference>
<keyword evidence="3" id="KW-0862">Zinc</keyword>
<dbReference type="InParanoid" id="A0A409VP78"/>
<dbReference type="PROSITE" id="PS00518">
    <property type="entry name" value="ZF_RING_1"/>
    <property type="match status" value="1"/>
</dbReference>
<dbReference type="Gene3D" id="3.30.40.10">
    <property type="entry name" value="Zinc/RING finger domain, C3HC4 (zinc finger)"/>
    <property type="match status" value="1"/>
</dbReference>
<keyword evidence="9" id="KW-1185">Reference proteome</keyword>
<protein>
    <recommendedName>
        <fullName evidence="7">RING-type domain-containing protein</fullName>
    </recommendedName>
</protein>
<dbReference type="InterPro" id="IPR050143">
    <property type="entry name" value="TRIM/RBCC"/>
</dbReference>
<accession>A0A409VP78</accession>
<proteinExistence type="predicted"/>
<evidence type="ECO:0000313" key="8">
    <source>
        <dbReference type="EMBL" id="PPQ68070.1"/>
    </source>
</evidence>
<dbReference type="AlphaFoldDB" id="A0A409VP78"/>
<dbReference type="InterPro" id="IPR027370">
    <property type="entry name" value="Znf-RING_euk"/>
</dbReference>
<evidence type="ECO:0000256" key="5">
    <source>
        <dbReference type="SAM" id="Coils"/>
    </source>
</evidence>
<dbReference type="SMART" id="SM00184">
    <property type="entry name" value="RING"/>
    <property type="match status" value="1"/>
</dbReference>
<evidence type="ECO:0000256" key="6">
    <source>
        <dbReference type="SAM" id="MobiDB-lite"/>
    </source>
</evidence>
<keyword evidence="5" id="KW-0175">Coiled coil</keyword>
<dbReference type="OrthoDB" id="6270329at2759"/>
<feature type="coiled-coil region" evidence="5">
    <location>
        <begin position="127"/>
        <end position="207"/>
    </location>
</feature>
<dbReference type="InterPro" id="IPR001841">
    <property type="entry name" value="Znf_RING"/>
</dbReference>
<feature type="domain" description="RING-type" evidence="7">
    <location>
        <begin position="5"/>
        <end position="50"/>
    </location>
</feature>
<organism evidence="8 9">
    <name type="scientific">Gymnopilus dilepis</name>
    <dbReference type="NCBI Taxonomy" id="231916"/>
    <lineage>
        <taxon>Eukaryota</taxon>
        <taxon>Fungi</taxon>
        <taxon>Dikarya</taxon>
        <taxon>Basidiomycota</taxon>
        <taxon>Agaricomycotina</taxon>
        <taxon>Agaricomycetes</taxon>
        <taxon>Agaricomycetidae</taxon>
        <taxon>Agaricales</taxon>
        <taxon>Agaricineae</taxon>
        <taxon>Hymenogastraceae</taxon>
        <taxon>Gymnopilus</taxon>
    </lineage>
</organism>
<gene>
    <name evidence="8" type="ORF">CVT26_007354</name>
</gene>
<keyword evidence="1" id="KW-0479">Metal-binding</keyword>
<evidence type="ECO:0000313" key="9">
    <source>
        <dbReference type="Proteomes" id="UP000284706"/>
    </source>
</evidence>
<feature type="region of interest" description="Disordered" evidence="6">
    <location>
        <begin position="233"/>
        <end position="275"/>
    </location>
</feature>
<evidence type="ECO:0000256" key="2">
    <source>
        <dbReference type="ARBA" id="ARBA00022771"/>
    </source>
</evidence>
<dbReference type="InterPro" id="IPR017907">
    <property type="entry name" value="Znf_RING_CS"/>
</dbReference>
<dbReference type="Pfam" id="PF13445">
    <property type="entry name" value="zf-RING_UBOX"/>
    <property type="match status" value="1"/>
</dbReference>
<dbReference type="PROSITE" id="PS50089">
    <property type="entry name" value="ZF_RING_2"/>
    <property type="match status" value="1"/>
</dbReference>
<reference evidence="8 9" key="1">
    <citation type="journal article" date="2018" name="Evol. Lett.">
        <title>Horizontal gene cluster transfer increased hallucinogenic mushroom diversity.</title>
        <authorList>
            <person name="Reynolds H.T."/>
            <person name="Vijayakumar V."/>
            <person name="Gluck-Thaler E."/>
            <person name="Korotkin H.B."/>
            <person name="Matheny P.B."/>
            <person name="Slot J.C."/>
        </authorList>
    </citation>
    <scope>NUCLEOTIDE SEQUENCE [LARGE SCALE GENOMIC DNA]</scope>
    <source>
        <strain evidence="8 9">SRW20</strain>
    </source>
</reference>
<evidence type="ECO:0000256" key="1">
    <source>
        <dbReference type="ARBA" id="ARBA00022723"/>
    </source>
</evidence>
<evidence type="ECO:0000256" key="3">
    <source>
        <dbReference type="ARBA" id="ARBA00022833"/>
    </source>
</evidence>
<evidence type="ECO:0000259" key="7">
    <source>
        <dbReference type="PROSITE" id="PS50089"/>
    </source>
</evidence>
<dbReference type="InterPro" id="IPR013083">
    <property type="entry name" value="Znf_RING/FYVE/PHD"/>
</dbReference>
<keyword evidence="2 4" id="KW-0863">Zinc-finger</keyword>
<dbReference type="GO" id="GO:0008270">
    <property type="term" value="F:zinc ion binding"/>
    <property type="evidence" value="ECO:0007669"/>
    <property type="project" value="UniProtKB-KW"/>
</dbReference>
<dbReference type="EMBL" id="NHYE01005603">
    <property type="protein sequence ID" value="PPQ68070.1"/>
    <property type="molecule type" value="Genomic_DNA"/>
</dbReference>
<sequence>MVTQCSICLSSKFKEPVCTPCGHVYCQQCLIDHANVPSNQGMTSTCPECRTEFSLVVPELRYLPPKYHPFIQPAIRRIYADMSPDAGLRQKVKQLEKSLLVKTKTEDMLMKKCEGLAAALDVHRRGERDAVAEAQELEEKIAELEYERDEAVTSLNEKYYDLEEENQALKRDNGNWATKFEALHQRLKESEARQRSLERALAVQKSKQRNTELLHELTVAAHEVAMIGPQAPVFERPMKPMPRRRLLRTRDEDTSISAVASAKRPRISDVQSSSV</sequence>
<comment type="caution">
    <text evidence="8">The sequence shown here is derived from an EMBL/GenBank/DDBJ whole genome shotgun (WGS) entry which is preliminary data.</text>
</comment>